<protein>
    <recommendedName>
        <fullName evidence="5">Pyridoxamine 5'-phosphate oxidase</fullName>
        <ecNumber evidence="5">1.4.3.5</ecNumber>
    </recommendedName>
</protein>
<feature type="binding site" evidence="6">
    <location>
        <position position="171"/>
    </location>
    <ligand>
        <name>FMN</name>
        <dbReference type="ChEBI" id="CHEBI:58210"/>
    </ligand>
</feature>
<evidence type="ECO:0000313" key="10">
    <source>
        <dbReference type="Proteomes" id="UP000273405"/>
    </source>
</evidence>
<feature type="domain" description="Pyridoxamine 5'-phosphate oxidase N-terminal" evidence="7">
    <location>
        <begin position="24"/>
        <end position="145"/>
    </location>
</feature>
<dbReference type="GO" id="GO:0008615">
    <property type="term" value="P:pyridoxine biosynthetic process"/>
    <property type="evidence" value="ECO:0007669"/>
    <property type="project" value="UniProtKB-UniRule"/>
</dbReference>
<comment type="caution">
    <text evidence="9">The sequence shown here is derived from an EMBL/GenBank/DDBJ whole genome shotgun (WGS) entry which is preliminary data.</text>
</comment>
<dbReference type="InterPro" id="IPR011576">
    <property type="entry name" value="Pyridox_Oxase_N"/>
</dbReference>
<dbReference type="InterPro" id="IPR000659">
    <property type="entry name" value="Pyridox_Oxase"/>
</dbReference>
<dbReference type="HAMAP" id="MF_01629">
    <property type="entry name" value="PdxH"/>
    <property type="match status" value="1"/>
</dbReference>
<keyword evidence="4 9" id="KW-0560">Oxidoreductase</keyword>
<dbReference type="NCBIfam" id="NF004231">
    <property type="entry name" value="PRK05679.1"/>
    <property type="match status" value="1"/>
</dbReference>
<dbReference type="EC" id="1.4.3.5" evidence="5"/>
<evidence type="ECO:0000259" key="7">
    <source>
        <dbReference type="Pfam" id="PF01243"/>
    </source>
</evidence>
<feature type="domain" description="Pyridoxine 5'-phosphate oxidase dimerisation C-terminal" evidence="8">
    <location>
        <begin position="158"/>
        <end position="198"/>
    </location>
</feature>
<feature type="binding site" evidence="6">
    <location>
        <begin position="126"/>
        <end position="127"/>
    </location>
    <ligand>
        <name>FMN</name>
        <dbReference type="ChEBI" id="CHEBI:58210"/>
    </ligand>
</feature>
<dbReference type="AlphaFoldDB" id="A0A3A8NP16"/>
<comment type="similarity">
    <text evidence="1">Belongs to the pyridoxamine 5'-phosphate oxidase family.</text>
</comment>
<gene>
    <name evidence="9" type="primary">pdxH</name>
    <name evidence="9" type="ORF">D7X12_08450</name>
</gene>
<feature type="binding site" evidence="6">
    <location>
        <position position="68"/>
    </location>
    <ligand>
        <name>FMN</name>
        <dbReference type="ChEBI" id="CHEBI:58210"/>
    </ligand>
</feature>
<feature type="binding site" evidence="6">
    <location>
        <position position="181"/>
    </location>
    <ligand>
        <name>FMN</name>
        <dbReference type="ChEBI" id="CHEBI:58210"/>
    </ligand>
</feature>
<keyword evidence="3 6" id="KW-0288">FMN</keyword>
<dbReference type="Pfam" id="PF01243">
    <property type="entry name" value="PNPOx_N"/>
    <property type="match status" value="1"/>
</dbReference>
<dbReference type="InterPro" id="IPR019576">
    <property type="entry name" value="Pyridoxamine_oxidase_dimer_C"/>
</dbReference>
<dbReference type="PROSITE" id="PS01064">
    <property type="entry name" value="PYRIDOX_OXIDASE"/>
    <property type="match status" value="1"/>
</dbReference>
<dbReference type="OrthoDB" id="9780392at2"/>
<dbReference type="GO" id="GO:0010181">
    <property type="term" value="F:FMN binding"/>
    <property type="evidence" value="ECO:0007669"/>
    <property type="project" value="UniProtKB-UniRule"/>
</dbReference>
<dbReference type="InterPro" id="IPR012349">
    <property type="entry name" value="Split_barrel_FMN-bd"/>
</dbReference>
<dbReference type="PANTHER" id="PTHR10851:SF0">
    <property type="entry name" value="PYRIDOXINE-5'-PHOSPHATE OXIDASE"/>
    <property type="match status" value="1"/>
</dbReference>
<feature type="binding site" evidence="6">
    <location>
        <position position="91"/>
    </location>
    <ligand>
        <name>FMN</name>
        <dbReference type="ChEBI" id="CHEBI:58210"/>
    </ligand>
</feature>
<dbReference type="InterPro" id="IPR019740">
    <property type="entry name" value="Pyridox_Oxase_CS"/>
</dbReference>
<dbReference type="EMBL" id="RAWG01000038">
    <property type="protein sequence ID" value="RKH45249.1"/>
    <property type="molecule type" value="Genomic_DNA"/>
</dbReference>
<comment type="cofactor">
    <cofactor evidence="6">
        <name>FMN</name>
        <dbReference type="ChEBI" id="CHEBI:58210"/>
    </cofactor>
    <text evidence="6">Binds 1 FMN per subunit.</text>
</comment>
<evidence type="ECO:0000256" key="5">
    <source>
        <dbReference type="NCBIfam" id="TIGR00558"/>
    </source>
</evidence>
<evidence type="ECO:0000256" key="3">
    <source>
        <dbReference type="ARBA" id="ARBA00022643"/>
    </source>
</evidence>
<evidence type="ECO:0000313" key="9">
    <source>
        <dbReference type="EMBL" id="RKH45249.1"/>
    </source>
</evidence>
<dbReference type="Pfam" id="PF10590">
    <property type="entry name" value="PNP_phzG_C"/>
    <property type="match status" value="1"/>
</dbReference>
<feature type="binding site" evidence="6">
    <location>
        <position position="69"/>
    </location>
    <ligand>
        <name>FMN</name>
        <dbReference type="ChEBI" id="CHEBI:58210"/>
    </ligand>
</feature>
<feature type="binding site" evidence="6">
    <location>
        <begin position="47"/>
        <end position="52"/>
    </location>
    <ligand>
        <name>FMN</name>
        <dbReference type="ChEBI" id="CHEBI:58210"/>
    </ligand>
</feature>
<dbReference type="SUPFAM" id="SSF50475">
    <property type="entry name" value="FMN-binding split barrel"/>
    <property type="match status" value="1"/>
</dbReference>
<dbReference type="Proteomes" id="UP000273405">
    <property type="component" value="Unassembled WGS sequence"/>
</dbReference>
<dbReference type="PIRSF" id="PIRSF000190">
    <property type="entry name" value="Pyd_amn-ph_oxd"/>
    <property type="match status" value="1"/>
</dbReference>
<evidence type="ECO:0000256" key="2">
    <source>
        <dbReference type="ARBA" id="ARBA00022630"/>
    </source>
</evidence>
<reference evidence="10" key="1">
    <citation type="submission" date="2018-09" db="EMBL/GenBank/DDBJ databases">
        <authorList>
            <person name="Livingstone P.G."/>
            <person name="Whitworth D.E."/>
        </authorList>
    </citation>
    <scope>NUCLEOTIDE SEQUENCE [LARGE SCALE GENOMIC DNA]</scope>
    <source>
        <strain evidence="10">CA040B</strain>
    </source>
</reference>
<dbReference type="UniPathway" id="UPA01068">
    <property type="reaction ID" value="UER00304"/>
</dbReference>
<feature type="binding site" evidence="6">
    <location>
        <begin position="62"/>
        <end position="63"/>
    </location>
    <ligand>
        <name>FMN</name>
        <dbReference type="ChEBI" id="CHEBI:58210"/>
    </ligand>
</feature>
<keyword evidence="2" id="KW-0285">Flavoprotein</keyword>
<dbReference type="NCBIfam" id="TIGR00558">
    <property type="entry name" value="pdxH"/>
    <property type="match status" value="1"/>
</dbReference>
<dbReference type="PANTHER" id="PTHR10851">
    <property type="entry name" value="PYRIDOXINE-5-PHOSPHATE OXIDASE"/>
    <property type="match status" value="1"/>
</dbReference>
<evidence type="ECO:0000259" key="8">
    <source>
        <dbReference type="Pfam" id="PF10590"/>
    </source>
</evidence>
<organism evidence="9 10">
    <name type="scientific">Corallococcus sicarius</name>
    <dbReference type="NCBI Taxonomy" id="2316726"/>
    <lineage>
        <taxon>Bacteria</taxon>
        <taxon>Pseudomonadati</taxon>
        <taxon>Myxococcota</taxon>
        <taxon>Myxococcia</taxon>
        <taxon>Myxococcales</taxon>
        <taxon>Cystobacterineae</taxon>
        <taxon>Myxococcaceae</taxon>
        <taxon>Corallococcus</taxon>
    </lineage>
</organism>
<evidence type="ECO:0000256" key="6">
    <source>
        <dbReference type="PIRSR" id="PIRSR000190-2"/>
    </source>
</evidence>
<keyword evidence="10" id="KW-1185">Reference proteome</keyword>
<name>A0A3A8NP16_9BACT</name>
<accession>A0A3A8NP16</accession>
<dbReference type="Gene3D" id="2.30.110.10">
    <property type="entry name" value="Electron Transport, Fmn-binding Protein, Chain A"/>
    <property type="match status" value="1"/>
</dbReference>
<sequence length="198" mass="22706">MVRRVMIPPDPIQRFADVFAQAKQVIPVDPNAMVVATVDDAGRPSSRVVLLKDFDARGFVFFTNFHSRKGRQLTAHPVAALCFHWVPLEQQVRIEGRVEVVSDAEADAYFQSRPRGSQIGAWASLQSEELPTRELLDARVAEVEARFQGRPVERPPHWSGFRVVPDRIEFWHGRPSRLHERNLYLREGDGWKTQLLFP</sequence>
<dbReference type="GO" id="GO:0004733">
    <property type="term" value="F:pyridoxamine phosphate oxidase activity"/>
    <property type="evidence" value="ECO:0007669"/>
    <property type="project" value="UniProtKB-UniRule"/>
</dbReference>
<evidence type="ECO:0000256" key="1">
    <source>
        <dbReference type="ARBA" id="ARBA00007301"/>
    </source>
</evidence>
<dbReference type="RefSeq" id="WP_120624755.1">
    <property type="nucleotide sequence ID" value="NZ_RAWG01000038.1"/>
</dbReference>
<proteinExistence type="inferred from homology"/>
<evidence type="ECO:0000256" key="4">
    <source>
        <dbReference type="ARBA" id="ARBA00023002"/>
    </source>
</evidence>